<accession>A0AAN5IBG3</accession>
<dbReference type="Proteomes" id="UP001328107">
    <property type="component" value="Unassembled WGS sequence"/>
</dbReference>
<evidence type="ECO:0000313" key="1">
    <source>
        <dbReference type="EMBL" id="GMR58035.1"/>
    </source>
</evidence>
<proteinExistence type="predicted"/>
<keyword evidence="2" id="KW-1185">Reference proteome</keyword>
<evidence type="ECO:0000313" key="2">
    <source>
        <dbReference type="Proteomes" id="UP001328107"/>
    </source>
</evidence>
<name>A0AAN5IBG3_9BILA</name>
<protein>
    <recommendedName>
        <fullName evidence="3">F-box domain-containing protein</fullName>
    </recommendedName>
</protein>
<sequence>MRNAGSTDSSMHQLQQQFEKMQISEKQVDEAHNEGIVVVARPAHLLKCKSWDSLPWPACKRIFFFLHTYEDCIDLANLSKVSTQFHSGVKEFMCKDENRLKFNQVSMEKNDDGLEVSIHFFPSNLPYHDLASLDWPRYEKLKRDSDPILRVTLSGDEDPIVDEVFRLLSSLIESVVVGAFASELFSPEDFALCARLLSASTVDDIDSECAILDDSRAPSIISICSHAGRINMSLDREDDAEGLSNPTAFITQLYALPPTSVCLLDHSFLFFGLPNSYWKKFLDEKLASNSMYSVMTGSMGMRLVREAPIALPQSPIRWIEWVRVREN</sequence>
<gene>
    <name evidence="1" type="ORF">PMAYCL1PPCAC_28230</name>
</gene>
<comment type="caution">
    <text evidence="1">The sequence shown here is derived from an EMBL/GenBank/DDBJ whole genome shotgun (WGS) entry which is preliminary data.</text>
</comment>
<dbReference type="EMBL" id="BTRK01000006">
    <property type="protein sequence ID" value="GMR58035.1"/>
    <property type="molecule type" value="Genomic_DNA"/>
</dbReference>
<reference evidence="2" key="1">
    <citation type="submission" date="2022-10" db="EMBL/GenBank/DDBJ databases">
        <title>Genome assembly of Pristionchus species.</title>
        <authorList>
            <person name="Yoshida K."/>
            <person name="Sommer R.J."/>
        </authorList>
    </citation>
    <scope>NUCLEOTIDE SEQUENCE [LARGE SCALE GENOMIC DNA]</scope>
    <source>
        <strain evidence="2">RS5460</strain>
    </source>
</reference>
<evidence type="ECO:0008006" key="3">
    <source>
        <dbReference type="Google" id="ProtNLM"/>
    </source>
</evidence>
<dbReference type="AlphaFoldDB" id="A0AAN5IBG3"/>
<organism evidence="1 2">
    <name type="scientific">Pristionchus mayeri</name>
    <dbReference type="NCBI Taxonomy" id="1317129"/>
    <lineage>
        <taxon>Eukaryota</taxon>
        <taxon>Metazoa</taxon>
        <taxon>Ecdysozoa</taxon>
        <taxon>Nematoda</taxon>
        <taxon>Chromadorea</taxon>
        <taxon>Rhabditida</taxon>
        <taxon>Rhabditina</taxon>
        <taxon>Diplogasteromorpha</taxon>
        <taxon>Diplogasteroidea</taxon>
        <taxon>Neodiplogasteridae</taxon>
        <taxon>Pristionchus</taxon>
    </lineage>
</organism>